<feature type="signal peptide" evidence="1">
    <location>
        <begin position="1"/>
        <end position="24"/>
    </location>
</feature>
<proteinExistence type="predicted"/>
<protein>
    <submittedName>
        <fullName evidence="2">Copper-binding protein</fullName>
    </submittedName>
</protein>
<gene>
    <name evidence="2" type="ORF">LIN78_14285</name>
</gene>
<dbReference type="Proteomes" id="UP001165395">
    <property type="component" value="Unassembled WGS sequence"/>
</dbReference>
<evidence type="ECO:0000313" key="3">
    <source>
        <dbReference type="Proteomes" id="UP001165395"/>
    </source>
</evidence>
<sequence>MKLLNTLICSLITCLGVSPVLVHAEEKPMMPMHTAHSVEGEIKKVDLAQGKVTIKHGPIAHMDMPGMTMVFTVKDKAELEKIKQGDKVTFEASHEEGKMLAANIQVKP</sequence>
<dbReference type="Gene3D" id="2.40.50.320">
    <property type="entry name" value="Copper binding periplasmic protein CusF"/>
    <property type="match status" value="1"/>
</dbReference>
<reference evidence="2" key="1">
    <citation type="submission" date="2021-10" db="EMBL/GenBank/DDBJ databases">
        <title>The complete genome sequence of Leeia sp. TBRC 13508.</title>
        <authorList>
            <person name="Charoenyingcharoen P."/>
            <person name="Yukphan P."/>
        </authorList>
    </citation>
    <scope>NUCLEOTIDE SEQUENCE</scope>
    <source>
        <strain evidence="2">TBRC 13508</strain>
    </source>
</reference>
<feature type="chain" id="PRO_5047370288" evidence="1">
    <location>
        <begin position="25"/>
        <end position="108"/>
    </location>
</feature>
<keyword evidence="3" id="KW-1185">Reference proteome</keyword>
<evidence type="ECO:0000256" key="1">
    <source>
        <dbReference type="SAM" id="SignalP"/>
    </source>
</evidence>
<dbReference type="InterPro" id="IPR021647">
    <property type="entry name" value="CusF_Ec"/>
</dbReference>
<evidence type="ECO:0000313" key="2">
    <source>
        <dbReference type="EMBL" id="MCB6184713.1"/>
    </source>
</evidence>
<dbReference type="EMBL" id="JAJBZT010000008">
    <property type="protein sequence ID" value="MCB6184713.1"/>
    <property type="molecule type" value="Genomic_DNA"/>
</dbReference>
<dbReference type="InterPro" id="IPR042230">
    <property type="entry name" value="CusF_sf"/>
</dbReference>
<keyword evidence="1" id="KW-0732">Signal</keyword>
<name>A0ABS8DAT0_9NEIS</name>
<comment type="caution">
    <text evidence="2">The sequence shown here is derived from an EMBL/GenBank/DDBJ whole genome shotgun (WGS) entry which is preliminary data.</text>
</comment>
<accession>A0ABS8DAT0</accession>
<dbReference type="Pfam" id="PF11604">
    <property type="entry name" value="CusF_Ec"/>
    <property type="match status" value="1"/>
</dbReference>
<organism evidence="2 3">
    <name type="scientific">Leeia speluncae</name>
    <dbReference type="NCBI Taxonomy" id="2884804"/>
    <lineage>
        <taxon>Bacteria</taxon>
        <taxon>Pseudomonadati</taxon>
        <taxon>Pseudomonadota</taxon>
        <taxon>Betaproteobacteria</taxon>
        <taxon>Neisseriales</taxon>
        <taxon>Leeiaceae</taxon>
        <taxon>Leeia</taxon>
    </lineage>
</organism>
<dbReference type="RefSeq" id="WP_227181521.1">
    <property type="nucleotide sequence ID" value="NZ_JAJBZT010000008.1"/>
</dbReference>